<dbReference type="RefSeq" id="WP_175293682.1">
    <property type="nucleotide sequence ID" value="NZ_JACSPY010000002.1"/>
</dbReference>
<evidence type="ECO:0000313" key="10">
    <source>
        <dbReference type="EMBL" id="MBD8019846.1"/>
    </source>
</evidence>
<reference evidence="10 11" key="1">
    <citation type="submission" date="2020-08" db="EMBL/GenBank/DDBJ databases">
        <title>A Genomic Blueprint of the Chicken Gut Microbiome.</title>
        <authorList>
            <person name="Gilroy R."/>
            <person name="Ravi A."/>
            <person name="Getino M."/>
            <person name="Pursley I."/>
            <person name="Horton D.L."/>
            <person name="Alikhan N.-F."/>
            <person name="Baker D."/>
            <person name="Gharbi K."/>
            <person name="Hall N."/>
            <person name="Watson M."/>
            <person name="Adriaenssens E.M."/>
            <person name="Foster-Nyarko E."/>
            <person name="Jarju S."/>
            <person name="Secka A."/>
            <person name="Antonio M."/>
            <person name="Oren A."/>
            <person name="Chaudhuri R."/>
            <person name="La Ragione R.M."/>
            <person name="Hildebrand F."/>
            <person name="Pallen M.J."/>
        </authorList>
    </citation>
    <scope>NUCLEOTIDE SEQUENCE [LARGE SCALE GENOMIC DNA]</scope>
    <source>
        <strain evidence="10 11">Re57</strain>
    </source>
</reference>
<dbReference type="InterPro" id="IPR000522">
    <property type="entry name" value="ABC_transptr_permease_BtuC"/>
</dbReference>
<dbReference type="InterPro" id="IPR037294">
    <property type="entry name" value="ABC_BtuC-like"/>
</dbReference>
<feature type="transmembrane region" description="Helical" evidence="9">
    <location>
        <begin position="347"/>
        <end position="366"/>
    </location>
</feature>
<feature type="transmembrane region" description="Helical" evidence="9">
    <location>
        <begin position="189"/>
        <end position="209"/>
    </location>
</feature>
<feature type="transmembrane region" description="Helical" evidence="9">
    <location>
        <begin position="106"/>
        <end position="126"/>
    </location>
</feature>
<evidence type="ECO:0000256" key="4">
    <source>
        <dbReference type="ARBA" id="ARBA00022475"/>
    </source>
</evidence>
<name>A0ABR8WRZ4_9MICO</name>
<evidence type="ECO:0000256" key="3">
    <source>
        <dbReference type="ARBA" id="ARBA00022448"/>
    </source>
</evidence>
<evidence type="ECO:0000256" key="2">
    <source>
        <dbReference type="ARBA" id="ARBA00007935"/>
    </source>
</evidence>
<keyword evidence="7 9" id="KW-0472">Membrane</keyword>
<gene>
    <name evidence="10" type="ORF">H9634_03490</name>
</gene>
<dbReference type="PANTHER" id="PTHR30472:SF27">
    <property type="entry name" value="PETROBACTIN IMPORT SYSTEM PERMEASE PROTEIN YCLN"/>
    <property type="match status" value="1"/>
</dbReference>
<feature type="transmembrane region" description="Helical" evidence="9">
    <location>
        <begin position="275"/>
        <end position="308"/>
    </location>
</feature>
<comment type="subcellular location">
    <subcellularLocation>
        <location evidence="1">Cell membrane</location>
        <topology evidence="1">Multi-pass membrane protein</topology>
    </subcellularLocation>
</comment>
<evidence type="ECO:0000256" key="9">
    <source>
        <dbReference type="SAM" id="Phobius"/>
    </source>
</evidence>
<keyword evidence="3" id="KW-0813">Transport</keyword>
<dbReference type="CDD" id="cd06550">
    <property type="entry name" value="TM_ABC_iron-siderophores_like"/>
    <property type="match status" value="1"/>
</dbReference>
<feature type="transmembrane region" description="Helical" evidence="9">
    <location>
        <begin position="320"/>
        <end position="341"/>
    </location>
</feature>
<organism evidence="10 11">
    <name type="scientific">Brevibacterium gallinarum</name>
    <dbReference type="NCBI Taxonomy" id="2762220"/>
    <lineage>
        <taxon>Bacteria</taxon>
        <taxon>Bacillati</taxon>
        <taxon>Actinomycetota</taxon>
        <taxon>Actinomycetes</taxon>
        <taxon>Micrococcales</taxon>
        <taxon>Brevibacteriaceae</taxon>
        <taxon>Brevibacterium</taxon>
    </lineage>
</organism>
<comment type="caution">
    <text evidence="10">The sequence shown here is derived from an EMBL/GenBank/DDBJ whole genome shotgun (WGS) entry which is preliminary data.</text>
</comment>
<comment type="similarity">
    <text evidence="2">Belongs to the binding-protein-dependent transport system permease family. FecCD subfamily.</text>
</comment>
<dbReference type="PANTHER" id="PTHR30472">
    <property type="entry name" value="FERRIC ENTEROBACTIN TRANSPORT SYSTEM PERMEASE PROTEIN"/>
    <property type="match status" value="1"/>
</dbReference>
<feature type="transmembrane region" description="Helical" evidence="9">
    <location>
        <begin position="238"/>
        <end position="255"/>
    </location>
</feature>
<dbReference type="Proteomes" id="UP000651517">
    <property type="component" value="Unassembled WGS sequence"/>
</dbReference>
<dbReference type="Pfam" id="PF01032">
    <property type="entry name" value="FecCD"/>
    <property type="match status" value="1"/>
</dbReference>
<evidence type="ECO:0000256" key="8">
    <source>
        <dbReference type="SAM" id="MobiDB-lite"/>
    </source>
</evidence>
<feature type="region of interest" description="Disordered" evidence="8">
    <location>
        <begin position="1"/>
        <end position="43"/>
    </location>
</feature>
<evidence type="ECO:0000256" key="7">
    <source>
        <dbReference type="ARBA" id="ARBA00023136"/>
    </source>
</evidence>
<feature type="transmembrane region" description="Helical" evidence="9">
    <location>
        <begin position="63"/>
        <end position="85"/>
    </location>
</feature>
<keyword evidence="5 9" id="KW-0812">Transmembrane</keyword>
<feature type="compositionally biased region" description="Low complexity" evidence="8">
    <location>
        <begin position="9"/>
        <end position="43"/>
    </location>
</feature>
<dbReference type="SUPFAM" id="SSF81345">
    <property type="entry name" value="ABC transporter involved in vitamin B12 uptake, BtuC"/>
    <property type="match status" value="1"/>
</dbReference>
<accession>A0ABR8WRZ4</accession>
<keyword evidence="11" id="KW-1185">Reference proteome</keyword>
<sequence length="372" mass="38510">MSIHERHQATAPASGAAAGAHGSTGAPGSDGTSAGAPGSAGAPAVTAPEAVAGTAAKSRLFTWPLLIGVLVTAALVASSLFIGVYDIFGAEDGSEMFAITRVPRTIALVLAGAAMAMCGLVMQLLTQNRFVEPTTTGTTEWAGLGLLLAFIAFPGAPLIVTMSVAIITAFIGTLIFFAFLRRVTLKSSLIVPIIGLMFGAVVGAISTFLALQNDLLQTVGIWFAGSFTAVLRGQYEPLWFVLIVVIAVFIVADRFTVAGLGQEIATNVGLNYNQVLLLGTGLIAIATGIVTVVVGNLPFIGLIVPNIVSLFRGDDLRSNLPWVCLLGIAIVTICDIIGRTIVAPFEIPVSLILAVVGAAVFITLLLRRRRNG</sequence>
<proteinExistence type="inferred from homology"/>
<feature type="transmembrane region" description="Helical" evidence="9">
    <location>
        <begin position="215"/>
        <end position="231"/>
    </location>
</feature>
<keyword evidence="6 9" id="KW-1133">Transmembrane helix</keyword>
<evidence type="ECO:0000256" key="5">
    <source>
        <dbReference type="ARBA" id="ARBA00022692"/>
    </source>
</evidence>
<feature type="transmembrane region" description="Helical" evidence="9">
    <location>
        <begin position="146"/>
        <end position="177"/>
    </location>
</feature>
<keyword evidence="4" id="KW-1003">Cell membrane</keyword>
<dbReference type="Gene3D" id="1.10.3470.10">
    <property type="entry name" value="ABC transporter involved in vitamin B12 uptake, BtuC"/>
    <property type="match status" value="1"/>
</dbReference>
<evidence type="ECO:0000256" key="1">
    <source>
        <dbReference type="ARBA" id="ARBA00004651"/>
    </source>
</evidence>
<protein>
    <submittedName>
        <fullName evidence="10">ABC transporter permease</fullName>
    </submittedName>
</protein>
<evidence type="ECO:0000256" key="6">
    <source>
        <dbReference type="ARBA" id="ARBA00022989"/>
    </source>
</evidence>
<evidence type="ECO:0000313" key="11">
    <source>
        <dbReference type="Proteomes" id="UP000651517"/>
    </source>
</evidence>
<dbReference type="EMBL" id="JACSPY010000002">
    <property type="protein sequence ID" value="MBD8019846.1"/>
    <property type="molecule type" value="Genomic_DNA"/>
</dbReference>